<dbReference type="Proteomes" id="UP000499080">
    <property type="component" value="Unassembled WGS sequence"/>
</dbReference>
<evidence type="ECO:0000313" key="2">
    <source>
        <dbReference type="EMBL" id="GBO25855.1"/>
    </source>
</evidence>
<gene>
    <name evidence="2" type="ORF">AVEN_78722_1</name>
</gene>
<reference evidence="2 3" key="1">
    <citation type="journal article" date="2019" name="Sci. Rep.">
        <title>Orb-weaving spider Araneus ventricosus genome elucidates the spidroin gene catalogue.</title>
        <authorList>
            <person name="Kono N."/>
            <person name="Nakamura H."/>
            <person name="Ohtoshi R."/>
            <person name="Moran D.A.P."/>
            <person name="Shinohara A."/>
            <person name="Yoshida Y."/>
            <person name="Fujiwara M."/>
            <person name="Mori M."/>
            <person name="Tomita M."/>
            <person name="Arakawa K."/>
        </authorList>
    </citation>
    <scope>NUCLEOTIDE SEQUENCE [LARGE SCALE GENOMIC DNA]</scope>
</reference>
<keyword evidence="1" id="KW-0812">Transmembrane</keyword>
<accession>A0A4Y2VKR0</accession>
<sequence>MNPDFHSSRRWSCQGTPSARRTVAPLLYTRSYIGWWWRYYALGTFSWAALGPVVAVEQTMKAANYPKIIADQLQPCMAFVFTNWKWNLPAGQRPVSQGSNCVGVVRGAY</sequence>
<keyword evidence="1" id="KW-0472">Membrane</keyword>
<keyword evidence="1" id="KW-1133">Transmembrane helix</keyword>
<keyword evidence="3" id="KW-1185">Reference proteome</keyword>
<comment type="caution">
    <text evidence="2">The sequence shown here is derived from an EMBL/GenBank/DDBJ whole genome shotgun (WGS) entry which is preliminary data.</text>
</comment>
<organism evidence="2 3">
    <name type="scientific">Araneus ventricosus</name>
    <name type="common">Orbweaver spider</name>
    <name type="synonym">Epeira ventricosa</name>
    <dbReference type="NCBI Taxonomy" id="182803"/>
    <lineage>
        <taxon>Eukaryota</taxon>
        <taxon>Metazoa</taxon>
        <taxon>Ecdysozoa</taxon>
        <taxon>Arthropoda</taxon>
        <taxon>Chelicerata</taxon>
        <taxon>Arachnida</taxon>
        <taxon>Araneae</taxon>
        <taxon>Araneomorphae</taxon>
        <taxon>Entelegynae</taxon>
        <taxon>Araneoidea</taxon>
        <taxon>Araneidae</taxon>
        <taxon>Araneus</taxon>
    </lineage>
</organism>
<evidence type="ECO:0000313" key="3">
    <source>
        <dbReference type="Proteomes" id="UP000499080"/>
    </source>
</evidence>
<dbReference type="EMBL" id="BGPR01048836">
    <property type="protein sequence ID" value="GBO25855.1"/>
    <property type="molecule type" value="Genomic_DNA"/>
</dbReference>
<feature type="transmembrane region" description="Helical" evidence="1">
    <location>
        <begin position="36"/>
        <end position="56"/>
    </location>
</feature>
<proteinExistence type="predicted"/>
<name>A0A4Y2VKR0_ARAVE</name>
<dbReference type="AlphaFoldDB" id="A0A4Y2VKR0"/>
<evidence type="ECO:0000256" key="1">
    <source>
        <dbReference type="SAM" id="Phobius"/>
    </source>
</evidence>
<dbReference type="OrthoDB" id="2416077at2759"/>
<protein>
    <submittedName>
        <fullName evidence="2">Uncharacterized protein</fullName>
    </submittedName>
</protein>